<name>A0AA88HUY4_ARTSF</name>
<reference evidence="2" key="1">
    <citation type="submission" date="2023-07" db="EMBL/GenBank/DDBJ databases">
        <title>Chromosome-level genome assembly of Artemia franciscana.</title>
        <authorList>
            <person name="Jo E."/>
        </authorList>
    </citation>
    <scope>NUCLEOTIDE SEQUENCE</scope>
    <source>
        <tissue evidence="2">Whole body</tissue>
    </source>
</reference>
<feature type="transmembrane region" description="Helical" evidence="1">
    <location>
        <begin position="42"/>
        <end position="58"/>
    </location>
</feature>
<dbReference type="Proteomes" id="UP001187531">
    <property type="component" value="Unassembled WGS sequence"/>
</dbReference>
<dbReference type="EMBL" id="JAVRJZ010000009">
    <property type="protein sequence ID" value="KAK2718525.1"/>
    <property type="molecule type" value="Genomic_DNA"/>
</dbReference>
<evidence type="ECO:0000313" key="2">
    <source>
        <dbReference type="EMBL" id="KAK2718525.1"/>
    </source>
</evidence>
<keyword evidence="1" id="KW-0472">Membrane</keyword>
<accession>A0AA88HUY4</accession>
<dbReference type="AlphaFoldDB" id="A0AA88HUY4"/>
<keyword evidence="1" id="KW-1133">Transmembrane helix</keyword>
<sequence length="80" mass="9438">MVSLQLTMVYTMVSMVSIPYGIDMAVWYLYHTDYGQPAADYGLYYGQYGIYTIWYRYGRMVHMAVWYLSHTDYGQPAADY</sequence>
<evidence type="ECO:0000313" key="3">
    <source>
        <dbReference type="Proteomes" id="UP001187531"/>
    </source>
</evidence>
<evidence type="ECO:0000256" key="1">
    <source>
        <dbReference type="SAM" id="Phobius"/>
    </source>
</evidence>
<feature type="transmembrane region" description="Helical" evidence="1">
    <location>
        <begin position="7"/>
        <end position="30"/>
    </location>
</feature>
<keyword evidence="3" id="KW-1185">Reference proteome</keyword>
<comment type="caution">
    <text evidence="2">The sequence shown here is derived from an EMBL/GenBank/DDBJ whole genome shotgun (WGS) entry which is preliminary data.</text>
</comment>
<protein>
    <submittedName>
        <fullName evidence="2">Uncharacterized protein</fullName>
    </submittedName>
</protein>
<proteinExistence type="predicted"/>
<gene>
    <name evidence="2" type="ORF">QYM36_005756</name>
</gene>
<organism evidence="2 3">
    <name type="scientific">Artemia franciscana</name>
    <name type="common">Brine shrimp</name>
    <name type="synonym">Artemia sanfranciscana</name>
    <dbReference type="NCBI Taxonomy" id="6661"/>
    <lineage>
        <taxon>Eukaryota</taxon>
        <taxon>Metazoa</taxon>
        <taxon>Ecdysozoa</taxon>
        <taxon>Arthropoda</taxon>
        <taxon>Crustacea</taxon>
        <taxon>Branchiopoda</taxon>
        <taxon>Anostraca</taxon>
        <taxon>Artemiidae</taxon>
        <taxon>Artemia</taxon>
    </lineage>
</organism>
<keyword evidence="1" id="KW-0812">Transmembrane</keyword>